<dbReference type="SUPFAM" id="SSF57701">
    <property type="entry name" value="Zn2/Cys6 DNA-binding domain"/>
    <property type="match status" value="1"/>
</dbReference>
<dbReference type="STRING" id="1266660.A0A1G4IMS5"/>
<dbReference type="SMART" id="SM00066">
    <property type="entry name" value="GAL4"/>
    <property type="match status" value="1"/>
</dbReference>
<evidence type="ECO:0000313" key="10">
    <source>
        <dbReference type="Proteomes" id="UP000190274"/>
    </source>
</evidence>
<dbReference type="InterPro" id="IPR036864">
    <property type="entry name" value="Zn2-C6_fun-type_DNA-bd_sf"/>
</dbReference>
<gene>
    <name evidence="9" type="ORF">LADA_0A02828G</name>
</gene>
<dbReference type="PANTHER" id="PTHR31069">
    <property type="entry name" value="OLEATE-ACTIVATED TRANSCRIPTION FACTOR 1-RELATED"/>
    <property type="match status" value="1"/>
</dbReference>
<organism evidence="9 10">
    <name type="scientific">Lachancea dasiensis</name>
    <dbReference type="NCBI Taxonomy" id="1072105"/>
    <lineage>
        <taxon>Eukaryota</taxon>
        <taxon>Fungi</taxon>
        <taxon>Dikarya</taxon>
        <taxon>Ascomycota</taxon>
        <taxon>Saccharomycotina</taxon>
        <taxon>Saccharomycetes</taxon>
        <taxon>Saccharomycetales</taxon>
        <taxon>Saccharomycetaceae</taxon>
        <taxon>Lachancea</taxon>
    </lineage>
</organism>
<dbReference type="GO" id="GO:0000981">
    <property type="term" value="F:DNA-binding transcription factor activity, RNA polymerase II-specific"/>
    <property type="evidence" value="ECO:0007669"/>
    <property type="project" value="InterPro"/>
</dbReference>
<keyword evidence="5" id="KW-0804">Transcription</keyword>
<keyword evidence="4" id="KW-0238">DNA-binding</keyword>
<dbReference type="EMBL" id="LT598460">
    <property type="protein sequence ID" value="SCU77910.1"/>
    <property type="molecule type" value="Genomic_DNA"/>
</dbReference>
<keyword evidence="3" id="KW-0805">Transcription regulation</keyword>
<proteinExistence type="predicted"/>
<evidence type="ECO:0000256" key="4">
    <source>
        <dbReference type="ARBA" id="ARBA00023125"/>
    </source>
</evidence>
<keyword evidence="2" id="KW-0862">Zinc</keyword>
<reference evidence="9 10" key="1">
    <citation type="submission" date="2016-03" db="EMBL/GenBank/DDBJ databases">
        <authorList>
            <person name="Devillers H."/>
        </authorList>
    </citation>
    <scope>NUCLEOTIDE SEQUENCE [LARGE SCALE GENOMIC DNA]</scope>
    <source>
        <strain evidence="9">CBS 10888</strain>
    </source>
</reference>
<name>A0A1G4IMS5_9SACH</name>
<evidence type="ECO:0000256" key="5">
    <source>
        <dbReference type="ARBA" id="ARBA00023163"/>
    </source>
</evidence>
<dbReference type="InterPro" id="IPR001138">
    <property type="entry name" value="Zn2Cys6_DnaBD"/>
</dbReference>
<dbReference type="PROSITE" id="PS50048">
    <property type="entry name" value="ZN2_CY6_FUNGAL_2"/>
    <property type="match status" value="1"/>
</dbReference>
<dbReference type="PROSITE" id="PS00463">
    <property type="entry name" value="ZN2_CY6_FUNGAL_1"/>
    <property type="match status" value="1"/>
</dbReference>
<evidence type="ECO:0000313" key="9">
    <source>
        <dbReference type="EMBL" id="SCU77910.1"/>
    </source>
</evidence>
<dbReference type="CDD" id="cd00067">
    <property type="entry name" value="GAL4"/>
    <property type="match status" value="1"/>
</dbReference>
<dbReference type="GO" id="GO:0008270">
    <property type="term" value="F:zinc ion binding"/>
    <property type="evidence" value="ECO:0007669"/>
    <property type="project" value="InterPro"/>
</dbReference>
<feature type="domain" description="Zn(2)-C6 fungal-type" evidence="8">
    <location>
        <begin position="13"/>
        <end position="43"/>
    </location>
</feature>
<evidence type="ECO:0000256" key="7">
    <source>
        <dbReference type="SAM" id="MobiDB-lite"/>
    </source>
</evidence>
<accession>A0A1G4IMS5</accession>
<dbReference type="OrthoDB" id="416217at2759"/>
<evidence type="ECO:0000256" key="3">
    <source>
        <dbReference type="ARBA" id="ARBA00023015"/>
    </source>
</evidence>
<dbReference type="Proteomes" id="UP000190274">
    <property type="component" value="Chromosome A"/>
</dbReference>
<sequence length="464" mass="53337">MAPAKTGSRTFSGCWACRFKKRRCDEKKPVCSLCLLHGDKCSFDVRLIWQNENTFSVNKARELVSWKELKNLSRRSKSYRISKRDFCKMTQFRQMSPPNSGDEDDGVIRNDDGLGVEVKSTDPAALENDGGALGAYENNEERSHDQGSSFTISVRRLKIYQNALDCVHRKNDGHLDFDQGFVNDRLSSLLTCLEEGRESSPICRSGPFGLFTVKLEDSTSMKKHKAVAEPLKRRKSESVFSWASGLPDTPLSQNSTARPSTTDTADQFLAYHWPNLLLNNNGNFCLQQAGYVKWLTGHVRELVSTLNPGFMEEIMYDKLQASHWLRIIPQFSTECQALYLLLIVMVDKKQDFMHYVSRWVQSQTKATYLSFPLIAHTLNRDTNITNLIHCHELLSEAGLQDLYQYDMTSMLKINTVRLILQHWSNVMMDQICQCKETTHAEMQLKFWELQLQCNEEFYRDICLA</sequence>
<keyword evidence="1" id="KW-0479">Metal-binding</keyword>
<feature type="region of interest" description="Disordered" evidence="7">
    <location>
        <begin position="124"/>
        <end position="147"/>
    </location>
</feature>
<evidence type="ECO:0000256" key="1">
    <source>
        <dbReference type="ARBA" id="ARBA00022723"/>
    </source>
</evidence>
<keyword evidence="10" id="KW-1185">Reference proteome</keyword>
<protein>
    <submittedName>
        <fullName evidence="9">LADA_0A02828g1_1</fullName>
    </submittedName>
</protein>
<dbReference type="PANTHER" id="PTHR31069:SF32">
    <property type="entry name" value="ARGININE METABOLISM REGULATION PROTEIN II"/>
    <property type="match status" value="1"/>
</dbReference>
<evidence type="ECO:0000256" key="2">
    <source>
        <dbReference type="ARBA" id="ARBA00022833"/>
    </source>
</evidence>
<evidence type="ECO:0000259" key="8">
    <source>
        <dbReference type="PROSITE" id="PS50048"/>
    </source>
</evidence>
<dbReference type="Gene3D" id="4.10.240.10">
    <property type="entry name" value="Zn(2)-C6 fungal-type DNA-binding domain"/>
    <property type="match status" value="1"/>
</dbReference>
<dbReference type="InterPro" id="IPR050675">
    <property type="entry name" value="OAF3"/>
</dbReference>
<dbReference type="GO" id="GO:0003677">
    <property type="term" value="F:DNA binding"/>
    <property type="evidence" value="ECO:0007669"/>
    <property type="project" value="UniProtKB-KW"/>
</dbReference>
<evidence type="ECO:0000256" key="6">
    <source>
        <dbReference type="ARBA" id="ARBA00023242"/>
    </source>
</evidence>
<dbReference type="AlphaFoldDB" id="A0A1G4IMS5"/>
<keyword evidence="6" id="KW-0539">Nucleus</keyword>
<dbReference type="Pfam" id="PF00172">
    <property type="entry name" value="Zn_clus"/>
    <property type="match status" value="1"/>
</dbReference>